<name>A0A420HRR1_9PEZI</name>
<accession>A0A420HRR1</accession>
<evidence type="ECO:0000313" key="5">
    <source>
        <dbReference type="EMBL" id="RKF60120.1"/>
    </source>
</evidence>
<dbReference type="InterPro" id="IPR024336">
    <property type="entry name" value="tRNA_splic_suSen54_N"/>
</dbReference>
<dbReference type="AlphaFoldDB" id="A0A420HRR1"/>
<gene>
    <name evidence="5" type="ORF">OnM2_054033</name>
</gene>
<evidence type="ECO:0000256" key="1">
    <source>
        <dbReference type="ARBA" id="ARBA00005736"/>
    </source>
</evidence>
<evidence type="ECO:0000259" key="4">
    <source>
        <dbReference type="Pfam" id="PF12928"/>
    </source>
</evidence>
<dbReference type="Pfam" id="PF12928">
    <property type="entry name" value="tRNA_int_end_N2"/>
    <property type="match status" value="1"/>
</dbReference>
<feature type="region of interest" description="Disordered" evidence="3">
    <location>
        <begin position="432"/>
        <end position="453"/>
    </location>
</feature>
<organism evidence="5 6">
    <name type="scientific">Erysiphe neolycopersici</name>
    <dbReference type="NCBI Taxonomy" id="212602"/>
    <lineage>
        <taxon>Eukaryota</taxon>
        <taxon>Fungi</taxon>
        <taxon>Dikarya</taxon>
        <taxon>Ascomycota</taxon>
        <taxon>Pezizomycotina</taxon>
        <taxon>Leotiomycetes</taxon>
        <taxon>Erysiphales</taxon>
        <taxon>Erysiphaceae</taxon>
        <taxon>Erysiphe</taxon>
    </lineage>
</organism>
<dbReference type="InterPro" id="IPR024337">
    <property type="entry name" value="tRNA_splic_suSen54"/>
</dbReference>
<keyword evidence="2" id="KW-0819">tRNA processing</keyword>
<evidence type="ECO:0000256" key="2">
    <source>
        <dbReference type="ARBA" id="ARBA00022694"/>
    </source>
</evidence>
<keyword evidence="5" id="KW-0540">Nuclease</keyword>
<dbReference type="GO" id="GO:0004519">
    <property type="term" value="F:endonuclease activity"/>
    <property type="evidence" value="ECO:0007669"/>
    <property type="project" value="UniProtKB-KW"/>
</dbReference>
<dbReference type="OrthoDB" id="408683at2759"/>
<keyword evidence="6" id="KW-1185">Reference proteome</keyword>
<evidence type="ECO:0000256" key="3">
    <source>
        <dbReference type="SAM" id="MobiDB-lite"/>
    </source>
</evidence>
<dbReference type="EMBL" id="MCFK01005423">
    <property type="protein sequence ID" value="RKF60120.1"/>
    <property type="molecule type" value="Genomic_DNA"/>
</dbReference>
<comment type="similarity">
    <text evidence="1">Belongs to the SEN54 family.</text>
</comment>
<proteinExistence type="inferred from homology"/>
<keyword evidence="5" id="KW-0255">Endonuclease</keyword>
<evidence type="ECO:0000313" key="6">
    <source>
        <dbReference type="Proteomes" id="UP000286134"/>
    </source>
</evidence>
<reference evidence="5 6" key="1">
    <citation type="journal article" date="2018" name="BMC Genomics">
        <title>Comparative genome analyses reveal sequence features reflecting distinct modes of host-adaptation between dicot and monocot powdery mildew.</title>
        <authorList>
            <person name="Wu Y."/>
            <person name="Ma X."/>
            <person name="Pan Z."/>
            <person name="Kale S.D."/>
            <person name="Song Y."/>
            <person name="King H."/>
            <person name="Zhang Q."/>
            <person name="Presley C."/>
            <person name="Deng X."/>
            <person name="Wei C.I."/>
            <person name="Xiao S."/>
        </authorList>
    </citation>
    <scope>NUCLEOTIDE SEQUENCE [LARGE SCALE GENOMIC DNA]</scope>
    <source>
        <strain evidence="5">UMSG2</strain>
    </source>
</reference>
<comment type="caution">
    <text evidence="5">The sequence shown here is derived from an EMBL/GenBank/DDBJ whole genome shotgun (WGS) entry which is preliminary data.</text>
</comment>
<dbReference type="GO" id="GO:0000214">
    <property type="term" value="C:tRNA-intron endonuclease complex"/>
    <property type="evidence" value="ECO:0007669"/>
    <property type="project" value="TreeGrafter"/>
</dbReference>
<dbReference type="Proteomes" id="UP000286134">
    <property type="component" value="Unassembled WGS sequence"/>
</dbReference>
<feature type="compositionally biased region" description="Basic and acidic residues" evidence="3">
    <location>
        <begin position="444"/>
        <end position="453"/>
    </location>
</feature>
<protein>
    <submittedName>
        <fullName evidence="5">Putative tRNA-splicing endonuclease subunit tsp-5</fullName>
    </submittedName>
</protein>
<keyword evidence="5" id="KW-0378">Hydrolase</keyword>
<dbReference type="GO" id="GO:0000379">
    <property type="term" value="P:tRNA-type intron splice site recognition and cleavage"/>
    <property type="evidence" value="ECO:0007669"/>
    <property type="project" value="TreeGrafter"/>
</dbReference>
<sequence length="453" mass="51799">MIVLDEEEDIFTGRGIQSYEENDPTDETLDFRFANLTSVNSGGQLPKRGEKDFEPHGTKHQENVLELSRQAMHDALAHVRSHAPKNHIRGFYYGDVRGVNRDKRFGNKSRHGLEDDHVVLVEFAKGPHFKTMGKMTTKSKDPSLWLLPEEALYLVERGFLDLWWPSKELFSTNTMDEGMVRDEGTPMSLQATYALLIGNDNDIGRVSLDCYTVYANLRRTGYVVQRAPSQNIQRNINNDIINYRSQSSKTQANLFSWLFGRLFAKNKEHSHQYSSLVKPGMYRSYNAIYQKIAIIPRHKPMVNPHDSTLHPESTYRIVYFLWKGDNLKSFTKKNPGDPDFRVAIVDAHSTPIPSFLQVQSLLQTVPYNPPNFEKLKGPGKIYQRLKHGWRHVTLAVVDQGVISYLKLVEGAFGEELMYERFDLSSVQGTKRGYRGGVGRGGRGRGRDRGRAFQ</sequence>
<dbReference type="PANTHER" id="PTHR21027">
    <property type="entry name" value="TRNA-SPLICING ENDONUCLEASE SUBUNIT SEN54"/>
    <property type="match status" value="1"/>
</dbReference>
<feature type="domain" description="tRNA-splicing endonuclease subunit Sen54 N-terminal" evidence="4">
    <location>
        <begin position="73"/>
        <end position="164"/>
    </location>
</feature>
<dbReference type="STRING" id="212602.A0A420HRR1"/>
<dbReference type="PANTHER" id="PTHR21027:SF1">
    <property type="entry name" value="TRNA-SPLICING ENDONUCLEASE SUBUNIT SEN54"/>
    <property type="match status" value="1"/>
</dbReference>